<reference evidence="2" key="1">
    <citation type="submission" date="2019-04" db="EMBL/GenBank/DDBJ databases">
        <authorList>
            <consortium name="Science for Life Laboratories"/>
        </authorList>
    </citation>
    <scope>NUCLEOTIDE SEQUENCE</scope>
    <source>
        <strain evidence="2">MBLW1</strain>
    </source>
</reference>
<evidence type="ECO:0000313" key="3">
    <source>
        <dbReference type="Proteomes" id="UP000464378"/>
    </source>
</evidence>
<keyword evidence="3" id="KW-1185">Reference proteome</keyword>
<gene>
    <name evidence="2" type="ORF">GMBLW1_07330</name>
</gene>
<feature type="region of interest" description="Disordered" evidence="1">
    <location>
        <begin position="1"/>
        <end position="24"/>
    </location>
</feature>
<organism evidence="2">
    <name type="scientific">Tuwongella immobilis</name>
    <dbReference type="NCBI Taxonomy" id="692036"/>
    <lineage>
        <taxon>Bacteria</taxon>
        <taxon>Pseudomonadati</taxon>
        <taxon>Planctomycetota</taxon>
        <taxon>Planctomycetia</taxon>
        <taxon>Gemmatales</taxon>
        <taxon>Gemmataceae</taxon>
        <taxon>Tuwongella</taxon>
    </lineage>
</organism>
<dbReference type="InParanoid" id="A0A6C2YPD9"/>
<dbReference type="AlphaFoldDB" id="A0A6C2YPD9"/>
<dbReference type="Proteomes" id="UP000464378">
    <property type="component" value="Chromosome"/>
</dbReference>
<dbReference type="EMBL" id="LR593887">
    <property type="protein sequence ID" value="VTS03768.1"/>
    <property type="molecule type" value="Genomic_DNA"/>
</dbReference>
<dbReference type="EMBL" id="LR586016">
    <property type="protein sequence ID" value="VIP03227.1"/>
    <property type="molecule type" value="Genomic_DNA"/>
</dbReference>
<evidence type="ECO:0000313" key="2">
    <source>
        <dbReference type="EMBL" id="VIP03227.1"/>
    </source>
</evidence>
<name>A0A6C2YPD9_9BACT</name>
<protein>
    <submittedName>
        <fullName evidence="2">Uncharacterized protein</fullName>
    </submittedName>
</protein>
<proteinExistence type="predicted"/>
<dbReference type="KEGG" id="tim:GMBLW1_07330"/>
<evidence type="ECO:0000256" key="1">
    <source>
        <dbReference type="SAM" id="MobiDB-lite"/>
    </source>
</evidence>
<sequence length="128" mass="13950">MEDRSFPEAQPRIGSRSSSIVADKTVPAPIPSRVDFCGNSLRKLLASHSPTRRMVSSKNSSDLPIDWHWPIVWVGDDSPNDLGTESVVTALHPADPHPESFDPCDNDRAESGSIGVVLAWIFNSGSIR</sequence>
<accession>A0A6C2YPD9</accession>